<accession>A0ABY4R0B6</accession>
<reference evidence="1" key="2">
    <citation type="submission" date="2022-05" db="EMBL/GenBank/DDBJ databases">
        <authorList>
            <person name="Kim J.-S."/>
            <person name="Lee K."/>
            <person name="Suh M."/>
            <person name="Eom M."/>
            <person name="Kim J.-S."/>
            <person name="Kim D.-S."/>
            <person name="Ko S.-H."/>
            <person name="Shin Y."/>
            <person name="Lee J.-S."/>
        </authorList>
    </citation>
    <scope>NUCLEOTIDE SEQUENCE</scope>
    <source>
        <strain evidence="1">N237</strain>
    </source>
</reference>
<dbReference type="EMBL" id="CP097332">
    <property type="protein sequence ID" value="UQX89284.1"/>
    <property type="molecule type" value="Genomic_DNA"/>
</dbReference>
<sequence>MRRRRADRASGSATALGGNGLLATLDDRWENRVVPFVYHLCAEDFRGTHLLPLNTLRVVHPDVYDRERTKWTGRESVLQWQVPHLGVAWGDTVNLSALDPVQLVRARKRLGVPSSHLLQRRVARIPVDRIAHRAAVIYDSRSHWLNSRPGETVRSSPPEDEFTPFDADTYEELLDTPRLHPEYLSEQLSAGQPALGFVFVRHVLVAGPVDISGLPLERL</sequence>
<gene>
    <name evidence="1" type="ORF">M6D93_04585</name>
</gene>
<keyword evidence="2" id="KW-1185">Reference proteome</keyword>
<proteinExistence type="predicted"/>
<reference evidence="1" key="1">
    <citation type="journal article" date="2018" name="Int. J. Syst. Evol. Microbiol.">
        <title>Jatrophihabitans telluris sp. nov., isolated from sediment soil of lava forest wetlands and the emended description of the genus Jatrophihabitans.</title>
        <authorList>
            <person name="Lee K.C."/>
            <person name="Suh M.K."/>
            <person name="Eom M.K."/>
            <person name="Kim K.K."/>
            <person name="Kim J.S."/>
            <person name="Kim D.S."/>
            <person name="Ko S.H."/>
            <person name="Shin Y.K."/>
            <person name="Lee J.S."/>
        </authorList>
    </citation>
    <scope>NUCLEOTIDE SEQUENCE</scope>
    <source>
        <strain evidence="1">N237</strain>
    </source>
</reference>
<protein>
    <submittedName>
        <fullName evidence="1">Uncharacterized protein</fullName>
    </submittedName>
</protein>
<evidence type="ECO:0000313" key="2">
    <source>
        <dbReference type="Proteomes" id="UP001056336"/>
    </source>
</evidence>
<dbReference type="RefSeq" id="WP_249773180.1">
    <property type="nucleotide sequence ID" value="NZ_CP097332.1"/>
</dbReference>
<evidence type="ECO:0000313" key="1">
    <source>
        <dbReference type="EMBL" id="UQX89284.1"/>
    </source>
</evidence>
<name>A0ABY4R0B6_9ACTN</name>
<dbReference type="Proteomes" id="UP001056336">
    <property type="component" value="Chromosome"/>
</dbReference>
<organism evidence="1 2">
    <name type="scientific">Jatrophihabitans telluris</name>
    <dbReference type="NCBI Taxonomy" id="2038343"/>
    <lineage>
        <taxon>Bacteria</taxon>
        <taxon>Bacillati</taxon>
        <taxon>Actinomycetota</taxon>
        <taxon>Actinomycetes</taxon>
        <taxon>Jatrophihabitantales</taxon>
        <taxon>Jatrophihabitantaceae</taxon>
        <taxon>Jatrophihabitans</taxon>
    </lineage>
</organism>